<organism evidence="1 2">
    <name type="scientific">Tilletia horrida</name>
    <dbReference type="NCBI Taxonomy" id="155126"/>
    <lineage>
        <taxon>Eukaryota</taxon>
        <taxon>Fungi</taxon>
        <taxon>Dikarya</taxon>
        <taxon>Basidiomycota</taxon>
        <taxon>Ustilaginomycotina</taxon>
        <taxon>Exobasidiomycetes</taxon>
        <taxon>Tilletiales</taxon>
        <taxon>Tilletiaceae</taxon>
        <taxon>Tilletia</taxon>
    </lineage>
</organism>
<evidence type="ECO:0000313" key="2">
    <source>
        <dbReference type="Proteomes" id="UP001176521"/>
    </source>
</evidence>
<gene>
    <name evidence="1" type="ORF">OC842_000175</name>
</gene>
<sequence length="53" mass="5525">MRSQIFRPFNIVAGAALAGATFTVLTSRRASQLALTQGARGYCPTPERSGGGI</sequence>
<protein>
    <submittedName>
        <fullName evidence="1">Uncharacterized protein</fullName>
    </submittedName>
</protein>
<dbReference type="EMBL" id="JAPDMQ010000004">
    <property type="protein sequence ID" value="KAK0541086.1"/>
    <property type="molecule type" value="Genomic_DNA"/>
</dbReference>
<dbReference type="AlphaFoldDB" id="A0AAN6JND7"/>
<evidence type="ECO:0000313" key="1">
    <source>
        <dbReference type="EMBL" id="KAK0541086.1"/>
    </source>
</evidence>
<name>A0AAN6JND7_9BASI</name>
<accession>A0AAN6JND7</accession>
<comment type="caution">
    <text evidence="1">The sequence shown here is derived from an EMBL/GenBank/DDBJ whole genome shotgun (WGS) entry which is preliminary data.</text>
</comment>
<proteinExistence type="predicted"/>
<keyword evidence="2" id="KW-1185">Reference proteome</keyword>
<dbReference type="Proteomes" id="UP001176521">
    <property type="component" value="Unassembled WGS sequence"/>
</dbReference>
<reference evidence="1" key="1">
    <citation type="journal article" date="2023" name="PhytoFront">
        <title>Draft Genome Resources of Seven Strains of Tilletia horrida, Causal Agent of Kernel Smut of Rice.</title>
        <authorList>
            <person name="Khanal S."/>
            <person name="Antony Babu S."/>
            <person name="Zhou X.G."/>
        </authorList>
    </citation>
    <scope>NUCLEOTIDE SEQUENCE</scope>
    <source>
        <strain evidence="1">TX3</strain>
    </source>
</reference>